<name>A0A9W5Y545_9CLOT</name>
<dbReference type="AlphaFoldDB" id="A0A9W5Y545"/>
<protein>
    <recommendedName>
        <fullName evidence="1">Carboxylesterase type B domain-containing protein</fullName>
    </recommendedName>
</protein>
<sequence length="289" mass="32023">MTPKAKGLFKNAVAMSFNYISTKLDTMKNKETTSSELFKGKTLKDMRSMSTDELLALSNNYSSGPCIDGNVVPANQIDMLKAGTANDVNLITGMVTGDTLLFSVLPKAPFSNPTTMKKDELLSTIKSTFGAYADECLAAYPINNDEAINEFNAINQDGMMALQTALAKARTLKYTNPTYIYEFTHVMPGVQSEVFGVFHTADVPYFLNHFSSERNSYWTETDFNLGDKMSSYLVNFAKTGNPNGKGLPNWAAYNGNTSFINFGDTVYNTKFSEAKNKFWKDYYGNLLGI</sequence>
<dbReference type="InterPro" id="IPR029058">
    <property type="entry name" value="AB_hydrolase_fold"/>
</dbReference>
<comment type="caution">
    <text evidence="2">The sequence shown here is derived from an EMBL/GenBank/DDBJ whole genome shotgun (WGS) entry which is preliminary data.</text>
</comment>
<dbReference type="InterPro" id="IPR002018">
    <property type="entry name" value="CarbesteraseB"/>
</dbReference>
<gene>
    <name evidence="2" type="ORF">CFOLD11_34900</name>
</gene>
<feature type="domain" description="Carboxylesterase type B" evidence="1">
    <location>
        <begin position="2"/>
        <end position="279"/>
    </location>
</feature>
<keyword evidence="3" id="KW-1185">Reference proteome</keyword>
<reference evidence="2" key="1">
    <citation type="journal article" date="2023" name="Int. J. Syst. Evol. Microbiol.">
        <title>&lt;i&gt;Clostridium folliculivorans&lt;/i&gt; sp. nov., isolated from soil samples of an organic paddy in Japan.</title>
        <authorList>
            <person name="Tazawa J."/>
            <person name="Kobayashi H."/>
            <person name="Tanizawa Y."/>
            <person name="Uchino A."/>
            <person name="Tanaka F."/>
            <person name="Urashima Y."/>
            <person name="Miura S."/>
            <person name="Sakamoto M."/>
            <person name="Ohkuma M."/>
            <person name="Tohno M."/>
        </authorList>
    </citation>
    <scope>NUCLEOTIDE SEQUENCE</scope>
    <source>
        <strain evidence="2">D1-1</strain>
    </source>
</reference>
<dbReference type="Pfam" id="PF00135">
    <property type="entry name" value="COesterase"/>
    <property type="match status" value="1"/>
</dbReference>
<organism evidence="2 3">
    <name type="scientific">Clostridium folliculivorans</name>
    <dbReference type="NCBI Taxonomy" id="2886038"/>
    <lineage>
        <taxon>Bacteria</taxon>
        <taxon>Bacillati</taxon>
        <taxon>Bacillota</taxon>
        <taxon>Clostridia</taxon>
        <taxon>Eubacteriales</taxon>
        <taxon>Clostridiaceae</taxon>
        <taxon>Clostridium</taxon>
    </lineage>
</organism>
<dbReference type="SUPFAM" id="SSF53474">
    <property type="entry name" value="alpha/beta-Hydrolases"/>
    <property type="match status" value="1"/>
</dbReference>
<dbReference type="Gene3D" id="3.40.50.1820">
    <property type="entry name" value="alpha/beta hydrolase"/>
    <property type="match status" value="1"/>
</dbReference>
<evidence type="ECO:0000313" key="3">
    <source>
        <dbReference type="Proteomes" id="UP001057868"/>
    </source>
</evidence>
<dbReference type="Proteomes" id="UP001057868">
    <property type="component" value="Unassembled WGS sequence"/>
</dbReference>
<accession>A0A9W5Y545</accession>
<dbReference type="EMBL" id="BQXY01000006">
    <property type="protein sequence ID" value="GKU26663.1"/>
    <property type="molecule type" value="Genomic_DNA"/>
</dbReference>
<evidence type="ECO:0000259" key="1">
    <source>
        <dbReference type="Pfam" id="PF00135"/>
    </source>
</evidence>
<dbReference type="InterPro" id="IPR050309">
    <property type="entry name" value="Type-B_Carboxylest/Lipase"/>
</dbReference>
<dbReference type="PANTHER" id="PTHR11559">
    <property type="entry name" value="CARBOXYLESTERASE"/>
    <property type="match status" value="1"/>
</dbReference>
<proteinExistence type="predicted"/>
<evidence type="ECO:0000313" key="2">
    <source>
        <dbReference type="EMBL" id="GKU26663.1"/>
    </source>
</evidence>